<comment type="similarity">
    <text evidence="4">Belongs to the DegT/DnrJ/EryC1 family.</text>
</comment>
<dbReference type="InterPro" id="IPR012749">
    <property type="entry name" value="WecE-like"/>
</dbReference>
<dbReference type="Gene3D" id="3.40.640.10">
    <property type="entry name" value="Type I PLP-dependent aspartate aminotransferase-like (Major domain)"/>
    <property type="match status" value="1"/>
</dbReference>
<dbReference type="NCBIfam" id="TIGR02379">
    <property type="entry name" value="ECA_wecE"/>
    <property type="match status" value="1"/>
</dbReference>
<dbReference type="InterPro" id="IPR015421">
    <property type="entry name" value="PyrdxlP-dep_Trfase_major"/>
</dbReference>
<keyword evidence="6" id="KW-1185">Reference proteome</keyword>
<gene>
    <name evidence="5" type="primary">rffA</name>
    <name evidence="5" type="synonym">fcnA</name>
    <name evidence="5" type="synonym">wecE</name>
    <name evidence="5" type="ORF">OM076_26635</name>
</gene>
<dbReference type="Proteomes" id="UP001149140">
    <property type="component" value="Unassembled WGS sequence"/>
</dbReference>
<evidence type="ECO:0000256" key="1">
    <source>
        <dbReference type="ARBA" id="ARBA00001933"/>
    </source>
</evidence>
<proteinExistence type="inferred from homology"/>
<dbReference type="GO" id="GO:0000271">
    <property type="term" value="P:polysaccharide biosynthetic process"/>
    <property type="evidence" value="ECO:0007669"/>
    <property type="project" value="TreeGrafter"/>
</dbReference>
<comment type="caution">
    <text evidence="5">The sequence shown here is derived from an EMBL/GenBank/DDBJ whole genome shotgun (WGS) entry which is preliminary data.</text>
</comment>
<dbReference type="PANTHER" id="PTHR30244:SF34">
    <property type="entry name" value="DTDP-4-AMINO-4,6-DIDEOXYGALACTOSE TRANSAMINASE"/>
    <property type="match status" value="1"/>
</dbReference>
<evidence type="ECO:0000313" key="6">
    <source>
        <dbReference type="Proteomes" id="UP001149140"/>
    </source>
</evidence>
<dbReference type="EMBL" id="JAPDOD010000028">
    <property type="protein sequence ID" value="MDA0163876.1"/>
    <property type="molecule type" value="Genomic_DNA"/>
</dbReference>
<feature type="active site" description="Proton acceptor" evidence="2">
    <location>
        <position position="187"/>
    </location>
</feature>
<dbReference type="CDD" id="cd00616">
    <property type="entry name" value="AHBA_syn"/>
    <property type="match status" value="1"/>
</dbReference>
<dbReference type="InterPro" id="IPR015424">
    <property type="entry name" value="PyrdxlP-dep_Trfase"/>
</dbReference>
<feature type="modified residue" description="N6-(pyridoxal phosphate)lysine" evidence="3">
    <location>
        <position position="187"/>
    </location>
</feature>
<protein>
    <submittedName>
        <fullName evidence="5">dTDP-4-amino-4,6-dideoxygalactose transaminase</fullName>
        <ecNumber evidence="5">2.6.1.59</ecNumber>
    </submittedName>
</protein>
<comment type="cofactor">
    <cofactor evidence="1">
        <name>pyridoxal 5'-phosphate</name>
        <dbReference type="ChEBI" id="CHEBI:597326"/>
    </cofactor>
</comment>
<keyword evidence="5" id="KW-0808">Transferase</keyword>
<dbReference type="RefSeq" id="WP_270043123.1">
    <property type="nucleotide sequence ID" value="NZ_JAPDOD010000028.1"/>
</dbReference>
<dbReference type="GO" id="GO:0030170">
    <property type="term" value="F:pyridoxal phosphate binding"/>
    <property type="evidence" value="ECO:0007669"/>
    <property type="project" value="TreeGrafter"/>
</dbReference>
<dbReference type="PIRSF" id="PIRSF000390">
    <property type="entry name" value="PLP_StrS"/>
    <property type="match status" value="1"/>
</dbReference>
<reference evidence="5" key="1">
    <citation type="submission" date="2022-10" db="EMBL/GenBank/DDBJ databases">
        <title>The WGS of Solirubrobacter ginsenosidimutans DSM 21036.</title>
        <authorList>
            <person name="Jiang Z."/>
        </authorList>
    </citation>
    <scope>NUCLEOTIDE SEQUENCE</scope>
    <source>
        <strain evidence="5">DSM 21036</strain>
    </source>
</reference>
<dbReference type="AlphaFoldDB" id="A0A9X3S577"/>
<dbReference type="PANTHER" id="PTHR30244">
    <property type="entry name" value="TRANSAMINASE"/>
    <property type="match status" value="1"/>
</dbReference>
<dbReference type="SUPFAM" id="SSF53383">
    <property type="entry name" value="PLP-dependent transferases"/>
    <property type="match status" value="1"/>
</dbReference>
<dbReference type="Gene3D" id="3.90.1150.10">
    <property type="entry name" value="Aspartate Aminotransferase, domain 1"/>
    <property type="match status" value="1"/>
</dbReference>
<dbReference type="EC" id="2.6.1.59" evidence="5"/>
<evidence type="ECO:0000256" key="3">
    <source>
        <dbReference type="PIRSR" id="PIRSR000390-2"/>
    </source>
</evidence>
<dbReference type="NCBIfam" id="NF008687">
    <property type="entry name" value="PRK11706.1"/>
    <property type="match status" value="1"/>
</dbReference>
<organism evidence="5 6">
    <name type="scientific">Solirubrobacter ginsenosidimutans</name>
    <dbReference type="NCBI Taxonomy" id="490573"/>
    <lineage>
        <taxon>Bacteria</taxon>
        <taxon>Bacillati</taxon>
        <taxon>Actinomycetota</taxon>
        <taxon>Thermoleophilia</taxon>
        <taxon>Solirubrobacterales</taxon>
        <taxon>Solirubrobacteraceae</taxon>
        <taxon>Solirubrobacter</taxon>
    </lineage>
</organism>
<dbReference type="InterPro" id="IPR000653">
    <property type="entry name" value="DegT/StrS_aminotransferase"/>
</dbReference>
<keyword evidence="5" id="KW-0032">Aminotransferase</keyword>
<evidence type="ECO:0000313" key="5">
    <source>
        <dbReference type="EMBL" id="MDA0163876.1"/>
    </source>
</evidence>
<dbReference type="InterPro" id="IPR015422">
    <property type="entry name" value="PyrdxlP-dep_Trfase_small"/>
</dbReference>
<dbReference type="Pfam" id="PF01041">
    <property type="entry name" value="DegT_DnrJ_EryC1"/>
    <property type="match status" value="1"/>
</dbReference>
<name>A0A9X3S577_9ACTN</name>
<evidence type="ECO:0000256" key="2">
    <source>
        <dbReference type="PIRSR" id="PIRSR000390-1"/>
    </source>
</evidence>
<evidence type="ECO:0000256" key="4">
    <source>
        <dbReference type="RuleBase" id="RU004508"/>
    </source>
</evidence>
<keyword evidence="3 4" id="KW-0663">Pyridoxal phosphate</keyword>
<accession>A0A9X3S577</accession>
<dbReference type="GO" id="GO:0019180">
    <property type="term" value="F:dTDP-4-amino-4,6-dideoxygalactose transaminase activity"/>
    <property type="evidence" value="ECO:0007669"/>
    <property type="project" value="UniProtKB-EC"/>
</dbReference>
<sequence>MPRIPERIPFNVPEAHGAEATYVRKAVEGGALSGNGTFGRLCAEWLQRRSGTARAFMTSSCSAALEMSTRLAGVGPGDEVIMPSFTFVSTASAVVRCGGRPVFVDIDPETFNLDPVAVANAIGPRTRAISVVHYGGVAADMQAIMDVARRAGLIVVEDAAHCVGATWRGRALGTIGDLGTLSFHDTKNLQCGEGGALLVNEPALVPEAEIMLNRGTNRAQFARGEVDRYTWVGEGSNYLMSELNAAYLWAQFEQADAVTEARRALWRTYWEAFAELERQGTVQRPVVPDECEHNAHIFALLLPDRARRDALIAALDEQGVQAVFHYVPLHSSPAGRKLGREGGSLAVTDDISDRLVRLPLWAGLGEERVARVIASVRTALGACAVAV</sequence>